<keyword evidence="5 6" id="KW-0067">ATP-binding</keyword>
<accession>A0A1A8CAS0</accession>
<keyword evidence="2" id="KW-0808">Transferase</keyword>
<evidence type="ECO:0000256" key="4">
    <source>
        <dbReference type="ARBA" id="ARBA00022777"/>
    </source>
</evidence>
<organism evidence="8">
    <name type="scientific">Nothobranchius kadleci</name>
    <name type="common">African annual killifish</name>
    <dbReference type="NCBI Taxonomy" id="1051664"/>
    <lineage>
        <taxon>Eukaryota</taxon>
        <taxon>Metazoa</taxon>
        <taxon>Chordata</taxon>
        <taxon>Craniata</taxon>
        <taxon>Vertebrata</taxon>
        <taxon>Euteleostomi</taxon>
        <taxon>Actinopterygii</taxon>
        <taxon>Neopterygii</taxon>
        <taxon>Teleostei</taxon>
        <taxon>Neoteleostei</taxon>
        <taxon>Acanthomorphata</taxon>
        <taxon>Ovalentaria</taxon>
        <taxon>Atherinomorphae</taxon>
        <taxon>Cyprinodontiformes</taxon>
        <taxon>Nothobranchiidae</taxon>
        <taxon>Nothobranchius</taxon>
    </lineage>
</organism>
<evidence type="ECO:0000256" key="5">
    <source>
        <dbReference type="ARBA" id="ARBA00022840"/>
    </source>
</evidence>
<protein>
    <recommendedName>
        <fullName evidence="7">Protein kinase domain-containing protein</fullName>
    </recommendedName>
</protein>
<evidence type="ECO:0000259" key="7">
    <source>
        <dbReference type="PROSITE" id="PS50011"/>
    </source>
</evidence>
<proteinExistence type="predicted"/>
<dbReference type="InterPro" id="IPR011009">
    <property type="entry name" value="Kinase-like_dom_sf"/>
</dbReference>
<dbReference type="GO" id="GO:0004674">
    <property type="term" value="F:protein serine/threonine kinase activity"/>
    <property type="evidence" value="ECO:0007669"/>
    <property type="project" value="UniProtKB-KW"/>
</dbReference>
<feature type="domain" description="Protein kinase" evidence="7">
    <location>
        <begin position="18"/>
        <end position="100"/>
    </location>
</feature>
<feature type="non-terminal residue" evidence="8">
    <location>
        <position position="100"/>
    </location>
</feature>
<gene>
    <name evidence="8" type="primary">Nfu_g_1_025332</name>
</gene>
<keyword evidence="3 6" id="KW-0547">Nucleotide-binding</keyword>
<dbReference type="PANTHER" id="PTHR24058">
    <property type="entry name" value="DUAL SPECIFICITY PROTEIN KINASE"/>
    <property type="match status" value="1"/>
</dbReference>
<keyword evidence="4" id="KW-0418">Kinase</keyword>
<evidence type="ECO:0000313" key="8">
    <source>
        <dbReference type="EMBL" id="SBP76724.1"/>
    </source>
</evidence>
<name>A0A1A8CAS0_NOTKA</name>
<dbReference type="SUPFAM" id="SSF56112">
    <property type="entry name" value="Protein kinase-like (PK-like)"/>
    <property type="match status" value="1"/>
</dbReference>
<dbReference type="InterPro" id="IPR017441">
    <property type="entry name" value="Protein_kinase_ATP_BS"/>
</dbReference>
<dbReference type="InterPro" id="IPR050494">
    <property type="entry name" value="Ser_Thr_dual-spec_kinase"/>
</dbReference>
<sequence>MPLKFYKNEILTGRSGVYILKKFLGKGNFGAVYKGLKQGTDEAVALKFITMDHSDLAFKEVIILAHLRELQAHQNNLIKFIDHFVYNDCFCLVFEMLDMD</sequence>
<dbReference type="PROSITE" id="PS50011">
    <property type="entry name" value="PROTEIN_KINASE_DOM"/>
    <property type="match status" value="1"/>
</dbReference>
<reference evidence="8" key="1">
    <citation type="submission" date="2016-05" db="EMBL/GenBank/DDBJ databases">
        <authorList>
            <person name="Lavstsen T."/>
            <person name="Jespersen J.S."/>
        </authorList>
    </citation>
    <scope>NUCLEOTIDE SEQUENCE</scope>
    <source>
        <tissue evidence="8">Brain</tissue>
    </source>
</reference>
<dbReference type="PROSITE" id="PS00107">
    <property type="entry name" value="PROTEIN_KINASE_ATP"/>
    <property type="match status" value="1"/>
</dbReference>
<dbReference type="InterPro" id="IPR000719">
    <property type="entry name" value="Prot_kinase_dom"/>
</dbReference>
<evidence type="ECO:0000256" key="3">
    <source>
        <dbReference type="ARBA" id="ARBA00022741"/>
    </source>
</evidence>
<dbReference type="Gene3D" id="3.30.200.20">
    <property type="entry name" value="Phosphorylase Kinase, domain 1"/>
    <property type="match status" value="1"/>
</dbReference>
<keyword evidence="1" id="KW-0723">Serine/threonine-protein kinase</keyword>
<feature type="binding site" evidence="6">
    <location>
        <position position="47"/>
    </location>
    <ligand>
        <name>ATP</name>
        <dbReference type="ChEBI" id="CHEBI:30616"/>
    </ligand>
</feature>
<dbReference type="GO" id="GO:0005524">
    <property type="term" value="F:ATP binding"/>
    <property type="evidence" value="ECO:0007669"/>
    <property type="project" value="UniProtKB-UniRule"/>
</dbReference>
<evidence type="ECO:0000256" key="1">
    <source>
        <dbReference type="ARBA" id="ARBA00022527"/>
    </source>
</evidence>
<dbReference type="AlphaFoldDB" id="A0A1A8CAS0"/>
<evidence type="ECO:0000256" key="2">
    <source>
        <dbReference type="ARBA" id="ARBA00022679"/>
    </source>
</evidence>
<dbReference type="Pfam" id="PF00069">
    <property type="entry name" value="Pkinase"/>
    <property type="match status" value="1"/>
</dbReference>
<dbReference type="EMBL" id="HADZ01012783">
    <property type="protein sequence ID" value="SBP76724.1"/>
    <property type="molecule type" value="Transcribed_RNA"/>
</dbReference>
<reference evidence="8" key="2">
    <citation type="submission" date="2016-06" db="EMBL/GenBank/DDBJ databases">
        <title>The genome of a short-lived fish provides insights into sex chromosome evolution and the genetic control of aging.</title>
        <authorList>
            <person name="Reichwald K."/>
            <person name="Felder M."/>
            <person name="Petzold A."/>
            <person name="Koch P."/>
            <person name="Groth M."/>
            <person name="Platzer M."/>
        </authorList>
    </citation>
    <scope>NUCLEOTIDE SEQUENCE</scope>
    <source>
        <tissue evidence="8">Brain</tissue>
    </source>
</reference>
<evidence type="ECO:0000256" key="6">
    <source>
        <dbReference type="PROSITE-ProRule" id="PRU10141"/>
    </source>
</evidence>